<reference evidence="5 6" key="1">
    <citation type="submission" date="2019-07" db="EMBL/GenBank/DDBJ databases">
        <title>Shewanella sp. YLB-06 whole genomic sequence.</title>
        <authorList>
            <person name="Yu L."/>
        </authorList>
    </citation>
    <scope>NUCLEOTIDE SEQUENCE [LARGE SCALE GENOMIC DNA]</scope>
    <source>
        <strain evidence="5 6">YLB-06</strain>
    </source>
</reference>
<dbReference type="InterPro" id="IPR037923">
    <property type="entry name" value="HTH-like"/>
</dbReference>
<gene>
    <name evidence="5" type="ORF">FM037_11440</name>
</gene>
<accession>A0ABX5WXE7</accession>
<dbReference type="PANTHER" id="PTHR46796">
    <property type="entry name" value="HTH-TYPE TRANSCRIPTIONAL ACTIVATOR RHAS-RELATED"/>
    <property type="match status" value="1"/>
</dbReference>
<dbReference type="Gene3D" id="1.10.10.60">
    <property type="entry name" value="Homeodomain-like"/>
    <property type="match status" value="2"/>
</dbReference>
<dbReference type="Pfam" id="PF12833">
    <property type="entry name" value="HTH_18"/>
    <property type="match status" value="1"/>
</dbReference>
<dbReference type="PANTHER" id="PTHR46796:SF11">
    <property type="entry name" value="TRANSCRIPTIONAL REGULATOR-RELATED"/>
    <property type="match status" value="1"/>
</dbReference>
<dbReference type="SUPFAM" id="SSF46689">
    <property type="entry name" value="Homeodomain-like"/>
    <property type="match status" value="2"/>
</dbReference>
<dbReference type="PROSITE" id="PS01124">
    <property type="entry name" value="HTH_ARAC_FAMILY_2"/>
    <property type="match status" value="1"/>
</dbReference>
<proteinExistence type="predicted"/>
<keyword evidence="6" id="KW-1185">Reference proteome</keyword>
<evidence type="ECO:0000256" key="1">
    <source>
        <dbReference type="ARBA" id="ARBA00023015"/>
    </source>
</evidence>
<keyword evidence="1" id="KW-0805">Transcription regulation</keyword>
<protein>
    <submittedName>
        <fullName evidence="5">AraC family transcriptional regulator</fullName>
    </submittedName>
</protein>
<keyword evidence="2" id="KW-0238">DNA-binding</keyword>
<dbReference type="Pfam" id="PF02311">
    <property type="entry name" value="AraC_binding"/>
    <property type="match status" value="1"/>
</dbReference>
<dbReference type="SMART" id="SM00342">
    <property type="entry name" value="HTH_ARAC"/>
    <property type="match status" value="1"/>
</dbReference>
<dbReference type="InterPro" id="IPR018060">
    <property type="entry name" value="HTH_AraC"/>
</dbReference>
<sequence length="283" mass="32510">MAKKEWRREVTEEKIEYWRNPIVPEMELSTASFQQFEFDQHVHLDYHIGVVTKGGQKYQHKGESYHLGKGCISTLNPDEAHNGQSVEAQGYQANVMSIPITYVNQITAELNIKEQFFASPLSWDPDLHLAFLHLHKNLTSPHAKQTQLQIETSLMAFTTEIFQRYGSVKTASHKQHALSYQQIIDIKSQFHDEMHYAFQLEGLAASMGLSKFQFLRQFKAATGMTPHAYLKRIRLEYAKKALAKGEAVIDIALQVGFFDQSHLNKAFKQAFLVTPSHFQKRVI</sequence>
<dbReference type="Proteomes" id="UP000315947">
    <property type="component" value="Chromosome"/>
</dbReference>
<evidence type="ECO:0000313" key="5">
    <source>
        <dbReference type="EMBL" id="QDO83734.1"/>
    </source>
</evidence>
<dbReference type="InterPro" id="IPR050204">
    <property type="entry name" value="AraC_XylS_family_regulators"/>
</dbReference>
<dbReference type="SUPFAM" id="SSF51215">
    <property type="entry name" value="Regulatory protein AraC"/>
    <property type="match status" value="1"/>
</dbReference>
<organism evidence="5 6">
    <name type="scientific">Shewanella psychropiezotolerans</name>
    <dbReference type="NCBI Taxonomy" id="2593655"/>
    <lineage>
        <taxon>Bacteria</taxon>
        <taxon>Pseudomonadati</taxon>
        <taxon>Pseudomonadota</taxon>
        <taxon>Gammaproteobacteria</taxon>
        <taxon>Alteromonadales</taxon>
        <taxon>Shewanellaceae</taxon>
        <taxon>Shewanella</taxon>
    </lineage>
</organism>
<feature type="domain" description="HTH araC/xylS-type" evidence="4">
    <location>
        <begin position="184"/>
        <end position="281"/>
    </location>
</feature>
<evidence type="ECO:0000256" key="3">
    <source>
        <dbReference type="ARBA" id="ARBA00023163"/>
    </source>
</evidence>
<dbReference type="InterPro" id="IPR003313">
    <property type="entry name" value="AraC-bd"/>
</dbReference>
<dbReference type="RefSeq" id="WP_144046105.1">
    <property type="nucleotide sequence ID" value="NZ_CP041614.1"/>
</dbReference>
<evidence type="ECO:0000259" key="4">
    <source>
        <dbReference type="PROSITE" id="PS01124"/>
    </source>
</evidence>
<keyword evidence="3" id="KW-0804">Transcription</keyword>
<dbReference type="InterPro" id="IPR009057">
    <property type="entry name" value="Homeodomain-like_sf"/>
</dbReference>
<evidence type="ECO:0000313" key="6">
    <source>
        <dbReference type="Proteomes" id="UP000315947"/>
    </source>
</evidence>
<dbReference type="EMBL" id="CP041614">
    <property type="protein sequence ID" value="QDO83734.1"/>
    <property type="molecule type" value="Genomic_DNA"/>
</dbReference>
<name>A0ABX5WXE7_9GAMM</name>
<evidence type="ECO:0000256" key="2">
    <source>
        <dbReference type="ARBA" id="ARBA00023125"/>
    </source>
</evidence>